<evidence type="ECO:0000256" key="10">
    <source>
        <dbReference type="ARBA" id="ARBA00023146"/>
    </source>
</evidence>
<evidence type="ECO:0000256" key="4">
    <source>
        <dbReference type="ARBA" id="ARBA00022598"/>
    </source>
</evidence>
<keyword evidence="6" id="KW-0067">ATP-binding</keyword>
<comment type="similarity">
    <text evidence="2">Belongs to the class-II aminoacyl-tRNA synthetase family.</text>
</comment>
<evidence type="ECO:0000259" key="15">
    <source>
        <dbReference type="PROSITE" id="PS50862"/>
    </source>
</evidence>
<dbReference type="InterPro" id="IPR036690">
    <property type="entry name" value="Fdx_antiC-bd_sf"/>
</dbReference>
<dbReference type="SUPFAM" id="SSF55681">
    <property type="entry name" value="Class II aaRS and biotin synthetases"/>
    <property type="match status" value="1"/>
</dbReference>
<dbReference type="FunFam" id="3.30.930.10:FF:000053">
    <property type="entry name" value="Phenylalanyl-tRNA synthetase mitochondrial"/>
    <property type="match status" value="1"/>
</dbReference>
<keyword evidence="4" id="KW-0436">Ligase</keyword>
<evidence type="ECO:0000256" key="1">
    <source>
        <dbReference type="ARBA" id="ARBA00004305"/>
    </source>
</evidence>
<dbReference type="PANTHER" id="PTHR11538:SF41">
    <property type="entry name" value="PHENYLALANINE--TRNA LIGASE, MITOCHONDRIAL"/>
    <property type="match status" value="1"/>
</dbReference>
<dbReference type="AlphaFoldDB" id="A0A915MB51"/>
<dbReference type="SUPFAM" id="SSF54991">
    <property type="entry name" value="Anticodon-binding domain of PheRS"/>
    <property type="match status" value="1"/>
</dbReference>
<dbReference type="FunFam" id="3.30.70.380:FF:000002">
    <property type="entry name" value="phenylalanine--tRNA ligase, mitochondrial"/>
    <property type="match status" value="1"/>
</dbReference>
<sequence length="1086" mass="128567">MGGMEEMKGKNLEEKEEKIKEKLENIYRQLDIEFLMRELFGEYLFNELEFGYSLLFRLDLVEDSERIHQYKKLLSSPSNSEESLEGKNNLMFRECFGMYLEDFREKFNGENEIRKAVDRIWTPLRNKGKTPKEYIEAIENKGEDTFDFLYNNMIKKLIVSVEKMMEDDENFKVLQQFFDETPGAFGRANYIIGCKTRDKPKHNFESNTISRIIPMKEEMEAELTDKSLEELKRELIDRNLNKFLKEEHSKMIKKLIEEDKIFKENIEGLRPKEKKRLNNLIGEEKQNYTNLIDYICEDIIENESIQEEEKEEFDEYFNLIKPLIEKYEKKNKYDELFELKNKNELEKEGNLLNKIQFGIWKNLKEENKNKLIKNWKDIENGKSLGNKQEMEEFEEFLNEEMEKVLEKEINWEEENLENNEKEERKELYKIVIKEFIEIMKENKIIKIEKNKNIEEWKLKNEKEKRESELKNNGFASLLSSENTKIILEINDFGYPQQNVAYKINYFTKILIEEKIENAIKQLNEIEKLEDENKIIEKWNGWLNGENFAKMYQHYLLIICAYSPESLEGPSICDIIESRLTFLIIKKFETLKFIEYFHINPKALFKRENCPEATNITEKDWKCTVNYSVAGQLHLNYFHLIRPYSLDATCKNLKQEQPKPSGLRFDAPSHFELDGRRIATSPDIWNISTRVEQLLQRRLLEEEGNPLNLLKRKITDYFNSTYRKPRASSPLFAICENEPRLVDVFENFDSLLIPEAHPSRRTSDTYYASDDFCLRAHTSAHQFELLKKGLDNFLIVGDVYRRDEIDKTHFPCFHQIEGVRTYAPHELFGRDSPMPFFEEIHHDSEPLRTDEKQETHTIATAKLLESELKKTLEMLCQAIFSGAKPEGEIQMRWTPTYFPFTHPSFELEVLFEDKWLEVLGCGIMEQSLLDSAGAGERVGWAFGLGLERLAMILYGIPDIRLFWSKDTGFINQFKGLSPSVVVKYKAISKQPQLFMDISFWLPEHFEGDSSIESLRSDVFDVIRMMGGDLIEQVSLSDEYLNKKTGRKSQTYRITYRSMDRPLSKEEVNVIHKKIESYLVDKFGMDIR</sequence>
<dbReference type="CDD" id="cd00496">
    <property type="entry name" value="PheRS_alpha_core"/>
    <property type="match status" value="1"/>
</dbReference>
<organism evidence="17 18">
    <name type="scientific">Meloidogyne javanica</name>
    <name type="common">Root-knot nematode worm</name>
    <dbReference type="NCBI Taxonomy" id="6303"/>
    <lineage>
        <taxon>Eukaryota</taxon>
        <taxon>Metazoa</taxon>
        <taxon>Ecdysozoa</taxon>
        <taxon>Nematoda</taxon>
        <taxon>Chromadorea</taxon>
        <taxon>Rhabditida</taxon>
        <taxon>Tylenchina</taxon>
        <taxon>Tylenchomorpha</taxon>
        <taxon>Tylenchoidea</taxon>
        <taxon>Meloidogynidae</taxon>
        <taxon>Meloidogyninae</taxon>
        <taxon>Meloidogyne</taxon>
        <taxon>Meloidogyne incognita group</taxon>
    </lineage>
</organism>
<dbReference type="Gene3D" id="3.30.70.380">
    <property type="entry name" value="Ferrodoxin-fold anticodon-binding domain"/>
    <property type="match status" value="1"/>
</dbReference>
<dbReference type="GO" id="GO:0000049">
    <property type="term" value="F:tRNA binding"/>
    <property type="evidence" value="ECO:0007669"/>
    <property type="project" value="InterPro"/>
</dbReference>
<dbReference type="Proteomes" id="UP000887561">
    <property type="component" value="Unplaced"/>
</dbReference>
<dbReference type="GO" id="GO:0005524">
    <property type="term" value="F:ATP binding"/>
    <property type="evidence" value="ECO:0007669"/>
    <property type="project" value="UniProtKB-KW"/>
</dbReference>
<comment type="function">
    <text evidence="13">Is responsible for the charging of tRNA(Phe) with phenylalanine in mitochondrial translation.</text>
</comment>
<dbReference type="InterPro" id="IPR006195">
    <property type="entry name" value="aa-tRNA-synth_II"/>
</dbReference>
<keyword evidence="17" id="KW-1185">Reference proteome</keyword>
<keyword evidence="8" id="KW-0809">Transit peptide</keyword>
<dbReference type="InterPro" id="IPR045864">
    <property type="entry name" value="aa-tRNA-synth_II/BPL/LPL"/>
</dbReference>
<evidence type="ECO:0000256" key="2">
    <source>
        <dbReference type="ARBA" id="ARBA00008226"/>
    </source>
</evidence>
<keyword evidence="10" id="KW-0030">Aminoacyl-tRNA synthetase</keyword>
<feature type="domain" description="FDX-ACB" evidence="16">
    <location>
        <begin position="987"/>
        <end position="1086"/>
    </location>
</feature>
<evidence type="ECO:0000256" key="6">
    <source>
        <dbReference type="ARBA" id="ARBA00022840"/>
    </source>
</evidence>
<feature type="domain" description="Aminoacyl-transfer RNA synthetases class-II family profile" evidence="15">
    <location>
        <begin position="796"/>
        <end position="977"/>
    </location>
</feature>
<dbReference type="WBParaSite" id="scaffold35412_cov238.g22472">
    <property type="protein sequence ID" value="scaffold35412_cov238.g22472"/>
    <property type="gene ID" value="scaffold35412_cov238.g22472"/>
</dbReference>
<evidence type="ECO:0000313" key="17">
    <source>
        <dbReference type="Proteomes" id="UP000887561"/>
    </source>
</evidence>
<dbReference type="PANTHER" id="PTHR11538">
    <property type="entry name" value="PHENYLALANYL-TRNA SYNTHETASE"/>
    <property type="match status" value="1"/>
</dbReference>
<comment type="subcellular location">
    <subcellularLocation>
        <location evidence="1">Mitochondrion matrix</location>
    </subcellularLocation>
</comment>
<dbReference type="Gene3D" id="3.30.70.590">
    <property type="entry name" value="Poly(A) polymerase predicted RNA binding domain"/>
    <property type="match status" value="1"/>
</dbReference>
<evidence type="ECO:0000256" key="14">
    <source>
        <dbReference type="SAM" id="Coils"/>
    </source>
</evidence>
<dbReference type="Gene3D" id="3.30.930.10">
    <property type="entry name" value="Bira Bifunctional Protein, Domain 2"/>
    <property type="match status" value="1"/>
</dbReference>
<name>A0A915MB51_MELJA</name>
<evidence type="ECO:0000256" key="9">
    <source>
        <dbReference type="ARBA" id="ARBA00023128"/>
    </source>
</evidence>
<evidence type="ECO:0000256" key="3">
    <source>
        <dbReference type="ARBA" id="ARBA00012814"/>
    </source>
</evidence>
<dbReference type="InterPro" id="IPR005121">
    <property type="entry name" value="Fdx_antiC-bd"/>
</dbReference>
<evidence type="ECO:0000256" key="13">
    <source>
        <dbReference type="ARBA" id="ARBA00057761"/>
    </source>
</evidence>
<evidence type="ECO:0000256" key="7">
    <source>
        <dbReference type="ARBA" id="ARBA00022917"/>
    </source>
</evidence>
<dbReference type="GO" id="GO:0004826">
    <property type="term" value="F:phenylalanine-tRNA ligase activity"/>
    <property type="evidence" value="ECO:0007669"/>
    <property type="project" value="UniProtKB-EC"/>
</dbReference>
<dbReference type="InterPro" id="IPR002319">
    <property type="entry name" value="Phenylalanyl-tRNA_Synthase"/>
</dbReference>
<dbReference type="Pfam" id="PF03147">
    <property type="entry name" value="FDX-ACB"/>
    <property type="match status" value="1"/>
</dbReference>
<keyword evidence="7" id="KW-0648">Protein biosynthesis</keyword>
<dbReference type="GO" id="GO:0005759">
    <property type="term" value="C:mitochondrial matrix"/>
    <property type="evidence" value="ECO:0007669"/>
    <property type="project" value="UniProtKB-SubCell"/>
</dbReference>
<protein>
    <recommendedName>
        <fullName evidence="3">phenylalanine--tRNA ligase</fullName>
        <ecNumber evidence="3">6.1.1.20</ecNumber>
    </recommendedName>
    <alternativeName>
        <fullName evidence="11">Phenylalanyl-tRNA synthetase</fullName>
    </alternativeName>
</protein>
<feature type="coiled-coil region" evidence="14">
    <location>
        <begin position="387"/>
        <end position="466"/>
    </location>
</feature>
<dbReference type="GO" id="GO:0006432">
    <property type="term" value="P:phenylalanyl-tRNA aminoacylation"/>
    <property type="evidence" value="ECO:0007669"/>
    <property type="project" value="InterPro"/>
</dbReference>
<proteinExistence type="inferred from homology"/>
<evidence type="ECO:0000256" key="12">
    <source>
        <dbReference type="ARBA" id="ARBA00049255"/>
    </source>
</evidence>
<dbReference type="SMART" id="SM00896">
    <property type="entry name" value="FDX-ACB"/>
    <property type="match status" value="1"/>
</dbReference>
<accession>A0A915MB51</accession>
<dbReference type="NCBIfam" id="TIGR00469">
    <property type="entry name" value="pheS_mito"/>
    <property type="match status" value="1"/>
</dbReference>
<evidence type="ECO:0000256" key="8">
    <source>
        <dbReference type="ARBA" id="ARBA00022946"/>
    </source>
</evidence>
<comment type="catalytic activity">
    <reaction evidence="12">
        <text>tRNA(Phe) + L-phenylalanine + ATP = L-phenylalanyl-tRNA(Phe) + AMP + diphosphate + H(+)</text>
        <dbReference type="Rhea" id="RHEA:19413"/>
        <dbReference type="Rhea" id="RHEA-COMP:9668"/>
        <dbReference type="Rhea" id="RHEA-COMP:9699"/>
        <dbReference type="ChEBI" id="CHEBI:15378"/>
        <dbReference type="ChEBI" id="CHEBI:30616"/>
        <dbReference type="ChEBI" id="CHEBI:33019"/>
        <dbReference type="ChEBI" id="CHEBI:58095"/>
        <dbReference type="ChEBI" id="CHEBI:78442"/>
        <dbReference type="ChEBI" id="CHEBI:78531"/>
        <dbReference type="ChEBI" id="CHEBI:456215"/>
        <dbReference type="EC" id="6.1.1.20"/>
    </reaction>
</comment>
<evidence type="ECO:0000256" key="5">
    <source>
        <dbReference type="ARBA" id="ARBA00022741"/>
    </source>
</evidence>
<evidence type="ECO:0000259" key="16">
    <source>
        <dbReference type="PROSITE" id="PS51447"/>
    </source>
</evidence>
<dbReference type="PROSITE" id="PS50862">
    <property type="entry name" value="AA_TRNA_LIGASE_II"/>
    <property type="match status" value="1"/>
</dbReference>
<keyword evidence="9" id="KW-0496">Mitochondrion</keyword>
<evidence type="ECO:0000256" key="11">
    <source>
        <dbReference type="ARBA" id="ARBA00031194"/>
    </source>
</evidence>
<dbReference type="Pfam" id="PF01409">
    <property type="entry name" value="tRNA-synt_2d"/>
    <property type="match status" value="2"/>
</dbReference>
<dbReference type="PROSITE" id="PS51447">
    <property type="entry name" value="FDX_ACB"/>
    <property type="match status" value="1"/>
</dbReference>
<keyword evidence="14" id="KW-0175">Coiled coil</keyword>
<evidence type="ECO:0000313" key="18">
    <source>
        <dbReference type="WBParaSite" id="scaffold35412_cov238.g22472"/>
    </source>
</evidence>
<dbReference type="EC" id="6.1.1.20" evidence="3"/>
<dbReference type="InterPro" id="IPR004530">
    <property type="entry name" value="Phe-tRNA-synth_IIc_mito"/>
</dbReference>
<reference evidence="18" key="1">
    <citation type="submission" date="2022-11" db="UniProtKB">
        <authorList>
            <consortium name="WormBaseParasite"/>
        </authorList>
    </citation>
    <scope>IDENTIFICATION</scope>
</reference>
<keyword evidence="5" id="KW-0547">Nucleotide-binding</keyword>